<keyword evidence="2" id="KW-1185">Reference proteome</keyword>
<dbReference type="Proteomes" id="UP000050909">
    <property type="component" value="Unassembled WGS sequence"/>
</dbReference>
<dbReference type="Gene3D" id="1.10.520.40">
    <property type="entry name" value="CRISPR-associated protein Cse2"/>
    <property type="match status" value="1"/>
</dbReference>
<organism evidence="1 2">
    <name type="scientific">Amylolactobacillus amylotrophicus DSM 20534</name>
    <dbReference type="NCBI Taxonomy" id="1423722"/>
    <lineage>
        <taxon>Bacteria</taxon>
        <taxon>Bacillati</taxon>
        <taxon>Bacillota</taxon>
        <taxon>Bacilli</taxon>
        <taxon>Lactobacillales</taxon>
        <taxon>Lactobacillaceae</taxon>
        <taxon>Amylolactobacillus</taxon>
    </lineage>
</organism>
<dbReference type="PATRIC" id="fig|1423722.3.peg.1066"/>
<dbReference type="NCBIfam" id="TIGR02548">
    <property type="entry name" value="casB_cse2"/>
    <property type="match status" value="1"/>
</dbReference>
<gene>
    <name evidence="1" type="ORF">FC62_GL001044</name>
</gene>
<proteinExistence type="predicted"/>
<dbReference type="Pfam" id="PF09485">
    <property type="entry name" value="CRISPR_Cse2"/>
    <property type="match status" value="1"/>
</dbReference>
<accession>A0A0R1H008</accession>
<dbReference type="AlphaFoldDB" id="A0A0R1H008"/>
<dbReference type="InterPro" id="IPR013382">
    <property type="entry name" value="CRISPR-assoc_prot_Cse2"/>
</dbReference>
<name>A0A0R1H008_9LACO</name>
<reference evidence="1 2" key="1">
    <citation type="journal article" date="2015" name="Genome Announc.">
        <title>Expanding the biotechnology potential of lactobacilli through comparative genomics of 213 strains and associated genera.</title>
        <authorList>
            <person name="Sun Z."/>
            <person name="Harris H.M."/>
            <person name="McCann A."/>
            <person name="Guo C."/>
            <person name="Argimon S."/>
            <person name="Zhang W."/>
            <person name="Yang X."/>
            <person name="Jeffery I.B."/>
            <person name="Cooney J.C."/>
            <person name="Kagawa T.F."/>
            <person name="Liu W."/>
            <person name="Song Y."/>
            <person name="Salvetti E."/>
            <person name="Wrobel A."/>
            <person name="Rasinkangas P."/>
            <person name="Parkhill J."/>
            <person name="Rea M.C."/>
            <person name="O'Sullivan O."/>
            <person name="Ritari J."/>
            <person name="Douillard F.P."/>
            <person name="Paul Ross R."/>
            <person name="Yang R."/>
            <person name="Briner A.E."/>
            <person name="Felis G.E."/>
            <person name="de Vos W.M."/>
            <person name="Barrangou R."/>
            <person name="Klaenhammer T.R."/>
            <person name="Caufield P.W."/>
            <person name="Cui Y."/>
            <person name="Zhang H."/>
            <person name="O'Toole P.W."/>
        </authorList>
    </citation>
    <scope>NUCLEOTIDE SEQUENCE [LARGE SCALE GENOMIC DNA]</scope>
    <source>
        <strain evidence="1 2">DSM 20534</strain>
    </source>
</reference>
<dbReference type="EMBL" id="AZCV01000003">
    <property type="protein sequence ID" value="KRK37715.1"/>
    <property type="molecule type" value="Genomic_DNA"/>
</dbReference>
<evidence type="ECO:0000313" key="2">
    <source>
        <dbReference type="Proteomes" id="UP000050909"/>
    </source>
</evidence>
<sequence length="207" mass="23281">MPNKIRNKADRIITAIQADAKPDKGALAALRTSKSITDPGATVVWPYILANLDEQDLSRTGTPTREEIAVYTAIRLYAIYQQGVEQLLYTPYYKRNDGDKTLTLFQAMAGIQNAGDDSTALRRQITQVLATTNFETTINSLTRLVGVLKGKKTGAVVDFAQLAEDIFWYQTGYKSANKVRLQWGQDFYRSFDQLEKMTNQEENNNAK</sequence>
<dbReference type="RefSeq" id="WP_056947158.1">
    <property type="nucleotide sequence ID" value="NZ_AZCV01000003.1"/>
</dbReference>
<comment type="caution">
    <text evidence="1">The sequence shown here is derived from an EMBL/GenBank/DDBJ whole genome shotgun (WGS) entry which is preliminary data.</text>
</comment>
<evidence type="ECO:0008006" key="3">
    <source>
        <dbReference type="Google" id="ProtNLM"/>
    </source>
</evidence>
<dbReference type="CDD" id="cd09731">
    <property type="entry name" value="Cse2_I-E"/>
    <property type="match status" value="1"/>
</dbReference>
<evidence type="ECO:0000313" key="1">
    <source>
        <dbReference type="EMBL" id="KRK37715.1"/>
    </source>
</evidence>
<dbReference type="InterPro" id="IPR038287">
    <property type="entry name" value="Cse2_sf"/>
</dbReference>
<protein>
    <recommendedName>
        <fullName evidence="3">Crispr-associated protein</fullName>
    </recommendedName>
</protein>